<evidence type="ECO:0000256" key="1">
    <source>
        <dbReference type="SAM" id="MobiDB-lite"/>
    </source>
</evidence>
<sequence>MWTTHSLMPQRVGGRRGGPWRGRGAGPAVAHAAPAGPPRREARAAPEERVQDA</sequence>
<proteinExistence type="predicted"/>
<feature type="region of interest" description="Disordered" evidence="1">
    <location>
        <begin position="1"/>
        <end position="53"/>
    </location>
</feature>
<evidence type="ECO:0000313" key="2">
    <source>
        <dbReference type="EMBL" id="GHI68556.1"/>
    </source>
</evidence>
<protein>
    <submittedName>
        <fullName evidence="2">Uncharacterized protein</fullName>
    </submittedName>
</protein>
<gene>
    <name evidence="2" type="ORF">Snoj_24740</name>
</gene>
<accession>A0ABQ3SK92</accession>
<organism evidence="2 3">
    <name type="scientific">Streptomyces nojiriensis</name>
    <dbReference type="NCBI Taxonomy" id="66374"/>
    <lineage>
        <taxon>Bacteria</taxon>
        <taxon>Bacillati</taxon>
        <taxon>Actinomycetota</taxon>
        <taxon>Actinomycetes</taxon>
        <taxon>Kitasatosporales</taxon>
        <taxon>Streptomycetaceae</taxon>
        <taxon>Streptomyces</taxon>
    </lineage>
</organism>
<dbReference type="Proteomes" id="UP000613974">
    <property type="component" value="Unassembled WGS sequence"/>
</dbReference>
<reference evidence="3" key="1">
    <citation type="submission" date="2023-07" db="EMBL/GenBank/DDBJ databases">
        <title>Whole genome shotgun sequence of Streptomyces nojiriensis NBRC 13794.</title>
        <authorList>
            <person name="Komaki H."/>
            <person name="Tamura T."/>
        </authorList>
    </citation>
    <scope>NUCLEOTIDE SEQUENCE [LARGE SCALE GENOMIC DNA]</scope>
    <source>
        <strain evidence="3">NBRC 13794</strain>
    </source>
</reference>
<dbReference type="EMBL" id="BNEC01000003">
    <property type="protein sequence ID" value="GHI68556.1"/>
    <property type="molecule type" value="Genomic_DNA"/>
</dbReference>
<name>A0ABQ3SK92_9ACTN</name>
<keyword evidence="3" id="KW-1185">Reference proteome</keyword>
<feature type="compositionally biased region" description="Gly residues" evidence="1">
    <location>
        <begin position="15"/>
        <end position="25"/>
    </location>
</feature>
<feature type="compositionally biased region" description="Basic and acidic residues" evidence="1">
    <location>
        <begin position="38"/>
        <end position="53"/>
    </location>
</feature>
<evidence type="ECO:0000313" key="3">
    <source>
        <dbReference type="Proteomes" id="UP000613974"/>
    </source>
</evidence>
<comment type="caution">
    <text evidence="2">The sequence shown here is derived from an EMBL/GenBank/DDBJ whole genome shotgun (WGS) entry which is preliminary data.</text>
</comment>